<dbReference type="EMBL" id="QXQA01000015">
    <property type="protein sequence ID" value="RIX50203.1"/>
    <property type="molecule type" value="Genomic_DNA"/>
</dbReference>
<keyword evidence="2" id="KW-1185">Reference proteome</keyword>
<reference evidence="1 2" key="1">
    <citation type="submission" date="2018-09" db="EMBL/GenBank/DDBJ databases">
        <title>Paenibacillus aracenensis nov. sp. isolated from a cave in southern Spain.</title>
        <authorList>
            <person name="Jurado V."/>
            <person name="Gutierrez-Patricio S."/>
            <person name="Gonzalez-Pimentel J.L."/>
            <person name="Miller A.Z."/>
            <person name="Laiz L."/>
            <person name="Saiz-Jimenez C."/>
        </authorList>
    </citation>
    <scope>NUCLEOTIDE SEQUENCE [LARGE SCALE GENOMIC DNA]</scope>
    <source>
        <strain evidence="1 2">DSM 22867</strain>
    </source>
</reference>
<accession>A0A3A1UV99</accession>
<dbReference type="Proteomes" id="UP000266482">
    <property type="component" value="Unassembled WGS sequence"/>
</dbReference>
<evidence type="ECO:0000313" key="2">
    <source>
        <dbReference type="Proteomes" id="UP000266482"/>
    </source>
</evidence>
<name>A0A3A1UV99_9BACL</name>
<organism evidence="1 2">
    <name type="scientific">Paenibacillus nanensis</name>
    <dbReference type="NCBI Taxonomy" id="393251"/>
    <lineage>
        <taxon>Bacteria</taxon>
        <taxon>Bacillati</taxon>
        <taxon>Bacillota</taxon>
        <taxon>Bacilli</taxon>
        <taxon>Bacillales</taxon>
        <taxon>Paenibacillaceae</taxon>
        <taxon>Paenibacillus</taxon>
    </lineage>
</organism>
<evidence type="ECO:0000313" key="1">
    <source>
        <dbReference type="EMBL" id="RIX50203.1"/>
    </source>
</evidence>
<gene>
    <name evidence="1" type="ORF">D3P08_20330</name>
</gene>
<protein>
    <submittedName>
        <fullName evidence="1">Uncharacterized protein</fullName>
    </submittedName>
</protein>
<proteinExistence type="predicted"/>
<comment type="caution">
    <text evidence="1">The sequence shown here is derived from an EMBL/GenBank/DDBJ whole genome shotgun (WGS) entry which is preliminary data.</text>
</comment>
<dbReference type="AlphaFoldDB" id="A0A3A1UV99"/>
<sequence>MFYGESENWTFQYHTDSKRSGNNTVSVDFYYKGKITELLETKRIVFSYGTSIGSIAETLHFDQIDTAYFNVEFDEDLIQGIVGKPEEKMRVILEWEDKRETMNITQYEK</sequence>